<evidence type="ECO:0000256" key="2">
    <source>
        <dbReference type="ARBA" id="ARBA00022475"/>
    </source>
</evidence>
<keyword evidence="2" id="KW-1003">Cell membrane</keyword>
<sequence length="242" mass="27581">MNPDNNLISVVIPAFNEEEKISDCLEFLVAQKTGYIFEVIVVDNNSTDKTVAVATRFQSRLNLRIISEHQQGRGAARAAGFNSAQGQIILSTDADTIAPPNWVEAMVGALKKTNAPAVTGAVMINDLLDWRGRFFNWFWPKWNWFYWRLFGNYFISGFSFAVYKETYECVGGFNPNLQAMEDLDLGFRLNKLGKIVFLPTPAVAFSGRRFKGSVFKGLWEYFFQFLCYYFSGKQKGYLSDVR</sequence>
<evidence type="ECO:0000256" key="5">
    <source>
        <dbReference type="ARBA" id="ARBA00023136"/>
    </source>
</evidence>
<dbReference type="Gene3D" id="3.90.550.10">
    <property type="entry name" value="Spore Coat Polysaccharide Biosynthesis Protein SpsA, Chain A"/>
    <property type="match status" value="1"/>
</dbReference>
<dbReference type="SUPFAM" id="SSF53448">
    <property type="entry name" value="Nucleotide-diphospho-sugar transferases"/>
    <property type="match status" value="1"/>
</dbReference>
<organism evidence="7 8">
    <name type="scientific">Candidatus Magasanikbacteria bacterium RIFOXYC2_FULL_42_28</name>
    <dbReference type="NCBI Taxonomy" id="1798704"/>
    <lineage>
        <taxon>Bacteria</taxon>
        <taxon>Candidatus Magasanikiibacteriota</taxon>
    </lineage>
</organism>
<dbReference type="EMBL" id="MFQZ01000008">
    <property type="protein sequence ID" value="OGH88008.1"/>
    <property type="molecule type" value="Genomic_DNA"/>
</dbReference>
<accession>A0A1F6NVX0</accession>
<keyword evidence="4" id="KW-0808">Transferase</keyword>
<evidence type="ECO:0000313" key="7">
    <source>
        <dbReference type="EMBL" id="OGH88008.1"/>
    </source>
</evidence>
<reference evidence="7 8" key="1">
    <citation type="journal article" date="2016" name="Nat. Commun.">
        <title>Thousands of microbial genomes shed light on interconnected biogeochemical processes in an aquifer system.</title>
        <authorList>
            <person name="Anantharaman K."/>
            <person name="Brown C.T."/>
            <person name="Hug L.A."/>
            <person name="Sharon I."/>
            <person name="Castelle C.J."/>
            <person name="Probst A.J."/>
            <person name="Thomas B.C."/>
            <person name="Singh A."/>
            <person name="Wilkins M.J."/>
            <person name="Karaoz U."/>
            <person name="Brodie E.L."/>
            <person name="Williams K.H."/>
            <person name="Hubbard S.S."/>
            <person name="Banfield J.F."/>
        </authorList>
    </citation>
    <scope>NUCLEOTIDE SEQUENCE [LARGE SCALE GENOMIC DNA]</scope>
</reference>
<evidence type="ECO:0000313" key="8">
    <source>
        <dbReference type="Proteomes" id="UP000177907"/>
    </source>
</evidence>
<comment type="caution">
    <text evidence="7">The sequence shown here is derived from an EMBL/GenBank/DDBJ whole genome shotgun (WGS) entry which is preliminary data.</text>
</comment>
<evidence type="ECO:0000256" key="1">
    <source>
        <dbReference type="ARBA" id="ARBA00004236"/>
    </source>
</evidence>
<dbReference type="STRING" id="1798704.A3J93_02450"/>
<gene>
    <name evidence="7" type="ORF">A3J93_02450</name>
</gene>
<name>A0A1F6NVX0_9BACT</name>
<proteinExistence type="predicted"/>
<dbReference type="PANTHER" id="PTHR43646">
    <property type="entry name" value="GLYCOSYLTRANSFERASE"/>
    <property type="match status" value="1"/>
</dbReference>
<comment type="subcellular location">
    <subcellularLocation>
        <location evidence="1">Cell membrane</location>
    </subcellularLocation>
</comment>
<dbReference type="GO" id="GO:0005886">
    <property type="term" value="C:plasma membrane"/>
    <property type="evidence" value="ECO:0007669"/>
    <property type="project" value="UniProtKB-SubCell"/>
</dbReference>
<evidence type="ECO:0000256" key="4">
    <source>
        <dbReference type="ARBA" id="ARBA00022679"/>
    </source>
</evidence>
<keyword evidence="5" id="KW-0472">Membrane</keyword>
<dbReference type="AlphaFoldDB" id="A0A1F6NVX0"/>
<dbReference type="GO" id="GO:0016757">
    <property type="term" value="F:glycosyltransferase activity"/>
    <property type="evidence" value="ECO:0007669"/>
    <property type="project" value="UniProtKB-KW"/>
</dbReference>
<evidence type="ECO:0000256" key="3">
    <source>
        <dbReference type="ARBA" id="ARBA00022676"/>
    </source>
</evidence>
<dbReference type="Pfam" id="PF00535">
    <property type="entry name" value="Glycos_transf_2"/>
    <property type="match status" value="1"/>
</dbReference>
<feature type="domain" description="Glycosyltransferase 2-like" evidence="6">
    <location>
        <begin position="9"/>
        <end position="133"/>
    </location>
</feature>
<dbReference type="InterPro" id="IPR029044">
    <property type="entry name" value="Nucleotide-diphossugar_trans"/>
</dbReference>
<protein>
    <recommendedName>
        <fullName evidence="6">Glycosyltransferase 2-like domain-containing protein</fullName>
    </recommendedName>
</protein>
<dbReference type="Proteomes" id="UP000177907">
    <property type="component" value="Unassembled WGS sequence"/>
</dbReference>
<keyword evidence="3" id="KW-0328">Glycosyltransferase</keyword>
<dbReference type="InterPro" id="IPR001173">
    <property type="entry name" value="Glyco_trans_2-like"/>
</dbReference>
<dbReference type="PANTHER" id="PTHR43646:SF2">
    <property type="entry name" value="GLYCOSYLTRANSFERASE 2-LIKE DOMAIN-CONTAINING PROTEIN"/>
    <property type="match status" value="1"/>
</dbReference>
<evidence type="ECO:0000259" key="6">
    <source>
        <dbReference type="Pfam" id="PF00535"/>
    </source>
</evidence>